<evidence type="ECO:0000256" key="5">
    <source>
        <dbReference type="ARBA" id="ARBA00034808"/>
    </source>
</evidence>
<evidence type="ECO:0000256" key="4">
    <source>
        <dbReference type="ARBA" id="ARBA00034617"/>
    </source>
</evidence>
<dbReference type="OrthoDB" id="5985828at2759"/>
<keyword evidence="8" id="KW-1185">Reference proteome</keyword>
<dbReference type="InterPro" id="IPR011545">
    <property type="entry name" value="DEAD/DEAH_box_helicase_dom"/>
</dbReference>
<dbReference type="AlphaFoldDB" id="A0A7D9D7Q8"/>
<keyword evidence="7" id="KW-0067">ATP-binding</keyword>
<gene>
    <name evidence="7" type="ORF">PACLA_8A022105</name>
</gene>
<evidence type="ECO:0000256" key="1">
    <source>
        <dbReference type="ARBA" id="ARBA00005446"/>
    </source>
</evidence>
<dbReference type="PANTHER" id="PTHR13710:SF105">
    <property type="entry name" value="ATP-DEPENDENT DNA HELICASE Q1"/>
    <property type="match status" value="1"/>
</dbReference>
<dbReference type="GO" id="GO:0043138">
    <property type="term" value="F:3'-5' DNA helicase activity"/>
    <property type="evidence" value="ECO:0007669"/>
    <property type="project" value="UniProtKB-EC"/>
</dbReference>
<dbReference type="PANTHER" id="PTHR13710">
    <property type="entry name" value="DNA HELICASE RECQ FAMILY MEMBER"/>
    <property type="match status" value="1"/>
</dbReference>
<dbReference type="InterPro" id="IPR027417">
    <property type="entry name" value="P-loop_NTPase"/>
</dbReference>
<keyword evidence="7" id="KW-0347">Helicase</keyword>
<organism evidence="7 8">
    <name type="scientific">Paramuricea clavata</name>
    <name type="common">Red gorgonian</name>
    <name type="synonym">Violescent sea-whip</name>
    <dbReference type="NCBI Taxonomy" id="317549"/>
    <lineage>
        <taxon>Eukaryota</taxon>
        <taxon>Metazoa</taxon>
        <taxon>Cnidaria</taxon>
        <taxon>Anthozoa</taxon>
        <taxon>Octocorallia</taxon>
        <taxon>Malacalcyonacea</taxon>
        <taxon>Plexauridae</taxon>
        <taxon>Paramuricea</taxon>
    </lineage>
</organism>
<dbReference type="Pfam" id="PF00270">
    <property type="entry name" value="DEAD"/>
    <property type="match status" value="1"/>
</dbReference>
<dbReference type="Gene3D" id="3.40.50.300">
    <property type="entry name" value="P-loop containing nucleotide triphosphate hydrolases"/>
    <property type="match status" value="1"/>
</dbReference>
<keyword evidence="2" id="KW-0238">DNA-binding</keyword>
<evidence type="ECO:0000313" key="7">
    <source>
        <dbReference type="EMBL" id="CAB3978817.1"/>
    </source>
</evidence>
<dbReference type="EC" id="5.6.2.4" evidence="5"/>
<accession>A0A7D9D7Q8</accession>
<dbReference type="GO" id="GO:0005737">
    <property type="term" value="C:cytoplasm"/>
    <property type="evidence" value="ECO:0007669"/>
    <property type="project" value="TreeGrafter"/>
</dbReference>
<comment type="caution">
    <text evidence="7">The sequence shown here is derived from an EMBL/GenBank/DDBJ whole genome shotgun (WGS) entry which is preliminary data.</text>
</comment>
<proteinExistence type="inferred from homology"/>
<dbReference type="GO" id="GO:0005524">
    <property type="term" value="F:ATP binding"/>
    <property type="evidence" value="ECO:0007669"/>
    <property type="project" value="InterPro"/>
</dbReference>
<dbReference type="GO" id="GO:0005694">
    <property type="term" value="C:chromosome"/>
    <property type="evidence" value="ECO:0007669"/>
    <property type="project" value="TreeGrafter"/>
</dbReference>
<keyword evidence="7" id="KW-0378">Hydrolase</keyword>
<evidence type="ECO:0000313" key="8">
    <source>
        <dbReference type="Proteomes" id="UP001152795"/>
    </source>
</evidence>
<dbReference type="SUPFAM" id="SSF52540">
    <property type="entry name" value="P-loop containing nucleoside triphosphate hydrolases"/>
    <property type="match status" value="1"/>
</dbReference>
<dbReference type="Proteomes" id="UP001152795">
    <property type="component" value="Unassembled WGS sequence"/>
</dbReference>
<keyword evidence="7" id="KW-0547">Nucleotide-binding</keyword>
<dbReference type="EMBL" id="CACRXK020000144">
    <property type="protein sequence ID" value="CAB3978817.1"/>
    <property type="molecule type" value="Genomic_DNA"/>
</dbReference>
<name>A0A7D9D7Q8_PARCT</name>
<evidence type="ECO:0000256" key="2">
    <source>
        <dbReference type="ARBA" id="ARBA00023125"/>
    </source>
</evidence>
<dbReference type="GO" id="GO:0003677">
    <property type="term" value="F:DNA binding"/>
    <property type="evidence" value="ECO:0007669"/>
    <property type="project" value="UniProtKB-KW"/>
</dbReference>
<keyword evidence="3" id="KW-0413">Isomerase</keyword>
<comment type="catalytic activity">
    <reaction evidence="4">
        <text>Couples ATP hydrolysis with the unwinding of duplex DNA by translocating in the 3'-5' direction.</text>
        <dbReference type="EC" id="5.6.2.4"/>
    </reaction>
</comment>
<dbReference type="GO" id="GO:0000724">
    <property type="term" value="P:double-strand break repair via homologous recombination"/>
    <property type="evidence" value="ECO:0007669"/>
    <property type="project" value="TreeGrafter"/>
</dbReference>
<evidence type="ECO:0000256" key="3">
    <source>
        <dbReference type="ARBA" id="ARBA00023235"/>
    </source>
</evidence>
<sequence length="225" mass="25753">MPRSFLVKNQQRSKKRTDDSSPDDEDVPDLNSGSSTTFNIFPANFTGYGKSLIYQILPLLLYCKEWLEGSQIQRSINECDLTSVVIVISPLNSLINDQIRKILTTGLRVSILNVNRTCDDITSDSSDDEVLCDVVELDKKERLLAGYYNILFAHPESLLSSRFGRSLVNSVVYQKNVCALVIDEAHCIIEWYVYKYVYVCMYINYEITNLYGLPVIVWKKCYSLI</sequence>
<evidence type="ECO:0000259" key="6">
    <source>
        <dbReference type="Pfam" id="PF00270"/>
    </source>
</evidence>
<feature type="domain" description="DEAD/DEAH-box helicase" evidence="6">
    <location>
        <begin position="45"/>
        <end position="192"/>
    </location>
</feature>
<protein>
    <recommendedName>
        <fullName evidence="5">DNA 3'-5' helicase</fullName>
        <ecNumber evidence="5">5.6.2.4</ecNumber>
    </recommendedName>
</protein>
<comment type="similarity">
    <text evidence="1">Belongs to the helicase family. RecQ subfamily.</text>
</comment>
<reference evidence="7" key="1">
    <citation type="submission" date="2020-04" db="EMBL/GenBank/DDBJ databases">
        <authorList>
            <person name="Alioto T."/>
            <person name="Alioto T."/>
            <person name="Gomez Garrido J."/>
        </authorList>
    </citation>
    <scope>NUCLEOTIDE SEQUENCE</scope>
    <source>
        <strain evidence="7">A484AB</strain>
    </source>
</reference>
<dbReference type="GO" id="GO:0009378">
    <property type="term" value="F:four-way junction helicase activity"/>
    <property type="evidence" value="ECO:0007669"/>
    <property type="project" value="TreeGrafter"/>
</dbReference>